<evidence type="ECO:0000313" key="6">
    <source>
        <dbReference type="EMBL" id="MBK1856342.1"/>
    </source>
</evidence>
<dbReference type="FunFam" id="3.40.50.300:FF:000151">
    <property type="entry name" value="Lipopolysaccharide ABC transporter ATP-binding protein"/>
    <property type="match status" value="1"/>
</dbReference>
<evidence type="ECO:0000259" key="5">
    <source>
        <dbReference type="PROSITE" id="PS50893"/>
    </source>
</evidence>
<dbReference type="InterPro" id="IPR003439">
    <property type="entry name" value="ABC_transporter-like_ATP-bd"/>
</dbReference>
<name>A0AAE2SFD1_9BACT</name>
<gene>
    <name evidence="6" type="primary">lptB</name>
    <name evidence="6" type="ORF">JIN83_15320</name>
</gene>
<accession>A0AAE2SFD1</accession>
<keyword evidence="2" id="KW-0547">Nucleotide-binding</keyword>
<dbReference type="GO" id="GO:0005524">
    <property type="term" value="F:ATP binding"/>
    <property type="evidence" value="ECO:0007669"/>
    <property type="project" value="UniProtKB-KW"/>
</dbReference>
<dbReference type="AlphaFoldDB" id="A0AAE2SFD1"/>
<dbReference type="PANTHER" id="PTHR45772">
    <property type="entry name" value="CONSERVED COMPONENT OF ABC TRANSPORTER FOR NATURAL AMINO ACIDS-RELATED"/>
    <property type="match status" value="1"/>
</dbReference>
<dbReference type="GO" id="GO:0016887">
    <property type="term" value="F:ATP hydrolysis activity"/>
    <property type="evidence" value="ECO:0007669"/>
    <property type="project" value="InterPro"/>
</dbReference>
<dbReference type="InterPro" id="IPR027417">
    <property type="entry name" value="P-loop_NTPase"/>
</dbReference>
<protein>
    <submittedName>
        <fullName evidence="6">LPS export ABC transporter ATP-binding protein</fullName>
    </submittedName>
</protein>
<keyword evidence="7" id="KW-1185">Reference proteome</keyword>
<sequence length="267" mass="29499">MPTPSDALPATPEPIHLGNSSRRDTSTLLEAQGLMKTYGGRTVVNHVNLSVRQGEIVGLLGPNGAGKTTSFYMIAGLIPPDAGVVNFNNTNISNLPMHKRAQLGMGYLPQEESIFRHLSVEENLMAVLETRRDLSRKQRRMRADQLLERFSITKLRKSEALALSGGEKRRLVIARSLCTDPTLLMLDEPFGGVDPIAVGDIQKIVCDLRDQDGLSILITDHNVRETLHIVDHAYLLHEGKLILEGEANEIAVNPIARKHYLGKDFVL</sequence>
<dbReference type="PROSITE" id="PS50893">
    <property type="entry name" value="ABC_TRANSPORTER_2"/>
    <property type="match status" value="1"/>
</dbReference>
<dbReference type="PANTHER" id="PTHR45772:SF10">
    <property type="entry name" value="LIPOPOLYSACCHARIDE EXPORT SYSTEM ATP-BINDING PROTEIN LPTB"/>
    <property type="match status" value="1"/>
</dbReference>
<feature type="region of interest" description="Disordered" evidence="4">
    <location>
        <begin position="1"/>
        <end position="22"/>
    </location>
</feature>
<dbReference type="SUPFAM" id="SSF52540">
    <property type="entry name" value="P-loop containing nucleoside triphosphate hydrolases"/>
    <property type="match status" value="1"/>
</dbReference>
<proteinExistence type="predicted"/>
<dbReference type="InterPro" id="IPR051120">
    <property type="entry name" value="ABC_AA/LPS_Transport"/>
</dbReference>
<evidence type="ECO:0000256" key="3">
    <source>
        <dbReference type="ARBA" id="ARBA00022840"/>
    </source>
</evidence>
<dbReference type="Proteomes" id="UP000634206">
    <property type="component" value="Unassembled WGS sequence"/>
</dbReference>
<dbReference type="CDD" id="cd03218">
    <property type="entry name" value="ABC_YhbG"/>
    <property type="match status" value="1"/>
</dbReference>
<dbReference type="GO" id="GO:0043190">
    <property type="term" value="C:ATP-binding cassette (ABC) transporter complex"/>
    <property type="evidence" value="ECO:0007669"/>
    <property type="project" value="InterPro"/>
</dbReference>
<evidence type="ECO:0000313" key="7">
    <source>
        <dbReference type="Proteomes" id="UP000634206"/>
    </source>
</evidence>
<dbReference type="SMART" id="SM00382">
    <property type="entry name" value="AAA"/>
    <property type="match status" value="1"/>
</dbReference>
<dbReference type="InterPro" id="IPR003593">
    <property type="entry name" value="AAA+_ATPase"/>
</dbReference>
<keyword evidence="3 6" id="KW-0067">ATP-binding</keyword>
<dbReference type="NCBIfam" id="TIGR04406">
    <property type="entry name" value="LPS_export_lptB"/>
    <property type="match status" value="1"/>
</dbReference>
<evidence type="ECO:0000256" key="1">
    <source>
        <dbReference type="ARBA" id="ARBA00022448"/>
    </source>
</evidence>
<keyword evidence="1" id="KW-0813">Transport</keyword>
<feature type="domain" description="ABC transporter" evidence="5">
    <location>
        <begin position="29"/>
        <end position="263"/>
    </location>
</feature>
<dbReference type="InterPro" id="IPR017871">
    <property type="entry name" value="ABC_transporter-like_CS"/>
</dbReference>
<dbReference type="PROSITE" id="PS00211">
    <property type="entry name" value="ABC_TRANSPORTER_1"/>
    <property type="match status" value="1"/>
</dbReference>
<evidence type="ECO:0000256" key="2">
    <source>
        <dbReference type="ARBA" id="ARBA00022741"/>
    </source>
</evidence>
<reference evidence="6" key="1">
    <citation type="submission" date="2021-01" db="EMBL/GenBank/DDBJ databases">
        <title>Modified the classification status of verrucomicrobia.</title>
        <authorList>
            <person name="Feng X."/>
        </authorList>
    </citation>
    <scope>NUCLEOTIDE SEQUENCE</scope>
    <source>
        <strain evidence="6">5K15</strain>
    </source>
</reference>
<dbReference type="Pfam" id="PF00005">
    <property type="entry name" value="ABC_tran"/>
    <property type="match status" value="1"/>
</dbReference>
<dbReference type="InterPro" id="IPR030921">
    <property type="entry name" value="LPS_export_LptB"/>
</dbReference>
<organism evidence="6 7">
    <name type="scientific">Oceaniferula flava</name>
    <dbReference type="NCBI Taxonomy" id="2800421"/>
    <lineage>
        <taxon>Bacteria</taxon>
        <taxon>Pseudomonadati</taxon>
        <taxon>Verrucomicrobiota</taxon>
        <taxon>Verrucomicrobiia</taxon>
        <taxon>Verrucomicrobiales</taxon>
        <taxon>Verrucomicrobiaceae</taxon>
        <taxon>Oceaniferula</taxon>
    </lineage>
</organism>
<dbReference type="Gene3D" id="3.40.50.300">
    <property type="entry name" value="P-loop containing nucleotide triphosphate hydrolases"/>
    <property type="match status" value="1"/>
</dbReference>
<dbReference type="EMBL" id="JAENIG010000012">
    <property type="protein sequence ID" value="MBK1856342.1"/>
    <property type="molecule type" value="Genomic_DNA"/>
</dbReference>
<comment type="caution">
    <text evidence="6">The sequence shown here is derived from an EMBL/GenBank/DDBJ whole genome shotgun (WGS) entry which is preliminary data.</text>
</comment>
<dbReference type="GO" id="GO:0055085">
    <property type="term" value="P:transmembrane transport"/>
    <property type="evidence" value="ECO:0007669"/>
    <property type="project" value="InterPro"/>
</dbReference>
<evidence type="ECO:0000256" key="4">
    <source>
        <dbReference type="SAM" id="MobiDB-lite"/>
    </source>
</evidence>